<comment type="caution">
    <text evidence="1">The sequence shown here is derived from an EMBL/GenBank/DDBJ whole genome shotgun (WGS) entry which is preliminary data.</text>
</comment>
<dbReference type="Proteomes" id="UP001239267">
    <property type="component" value="Unassembled WGS sequence"/>
</dbReference>
<keyword evidence="2" id="KW-1185">Reference proteome</keyword>
<organism evidence="1 2">
    <name type="scientific">Pseudarthrobacter niigatensis</name>
    <dbReference type="NCBI Taxonomy" id="369935"/>
    <lineage>
        <taxon>Bacteria</taxon>
        <taxon>Bacillati</taxon>
        <taxon>Actinomycetota</taxon>
        <taxon>Actinomycetes</taxon>
        <taxon>Micrococcales</taxon>
        <taxon>Micrococcaceae</taxon>
        <taxon>Pseudarthrobacter</taxon>
    </lineage>
</organism>
<evidence type="ECO:0000313" key="2">
    <source>
        <dbReference type="Proteomes" id="UP001239267"/>
    </source>
</evidence>
<gene>
    <name evidence="1" type="ORF">J2T23_000538</name>
</gene>
<dbReference type="EMBL" id="JAUSTB010000001">
    <property type="protein sequence ID" value="MDQ0144664.1"/>
    <property type="molecule type" value="Genomic_DNA"/>
</dbReference>
<evidence type="ECO:0000313" key="1">
    <source>
        <dbReference type="EMBL" id="MDQ0144664.1"/>
    </source>
</evidence>
<name>A0AAJ1SRN8_9MICC</name>
<proteinExistence type="predicted"/>
<reference evidence="1 2" key="1">
    <citation type="submission" date="2023-07" db="EMBL/GenBank/DDBJ databases">
        <title>Sorghum-associated microbial communities from plants grown in Nebraska, USA.</title>
        <authorList>
            <person name="Schachtman D."/>
        </authorList>
    </citation>
    <scope>NUCLEOTIDE SEQUENCE [LARGE SCALE GENOMIC DNA]</scope>
    <source>
        <strain evidence="1 2">DS1001</strain>
    </source>
</reference>
<protein>
    <submittedName>
        <fullName evidence="1">Uncharacterized protein</fullName>
    </submittedName>
</protein>
<dbReference type="RefSeq" id="WP_307356876.1">
    <property type="nucleotide sequence ID" value="NZ_JAUSTB010000001.1"/>
</dbReference>
<dbReference type="AlphaFoldDB" id="A0AAJ1SRN8"/>
<sequence length="88" mass="9843">MTTHQNPVPNITQRLAPVPNWTKLRHGEEVTIRQNGEFVASGHVDMMAIDGSILWLIKNDGHGRALFLHRDGVQIFKRPIPATSTPIP</sequence>
<accession>A0AAJ1SRN8</accession>